<dbReference type="GO" id="GO:0016887">
    <property type="term" value="F:ATP hydrolysis activity"/>
    <property type="evidence" value="ECO:0007669"/>
    <property type="project" value="InterPro"/>
</dbReference>
<accession>A0A398D4P9</accession>
<dbReference type="OrthoDB" id="9807242at2"/>
<dbReference type="InterPro" id="IPR017871">
    <property type="entry name" value="ABC_transporter-like_CS"/>
</dbReference>
<keyword evidence="1" id="KW-0813">Transport</keyword>
<dbReference type="PANTHER" id="PTHR42788">
    <property type="entry name" value="TAURINE IMPORT ATP-BINDING PROTEIN-RELATED"/>
    <property type="match status" value="1"/>
</dbReference>
<dbReference type="SMART" id="SM00382">
    <property type="entry name" value="AAA"/>
    <property type="match status" value="1"/>
</dbReference>
<dbReference type="AlphaFoldDB" id="A0A398DHB0"/>
<dbReference type="Pfam" id="PF09821">
    <property type="entry name" value="AAA_assoc_C"/>
    <property type="match status" value="1"/>
</dbReference>
<dbReference type="Proteomes" id="UP000266260">
    <property type="component" value="Unassembled WGS sequence"/>
</dbReference>
<proteinExistence type="predicted"/>
<dbReference type="EMBL" id="QXIU01000050">
    <property type="protein sequence ID" value="RIE14545.1"/>
    <property type="molecule type" value="Genomic_DNA"/>
</dbReference>
<name>A0A398DHB0_9BACT</name>
<evidence type="ECO:0000313" key="6">
    <source>
        <dbReference type="EMBL" id="RIE14545.1"/>
    </source>
</evidence>
<evidence type="ECO:0000256" key="3">
    <source>
        <dbReference type="ARBA" id="ARBA00022840"/>
    </source>
</evidence>
<dbReference type="GO" id="GO:0005524">
    <property type="term" value="F:ATP binding"/>
    <property type="evidence" value="ECO:0007669"/>
    <property type="project" value="UniProtKB-KW"/>
</dbReference>
<evidence type="ECO:0000259" key="4">
    <source>
        <dbReference type="PROSITE" id="PS50893"/>
    </source>
</evidence>
<sequence length="431" mass="47946">MKDSVQQPVLLSSENVTQRFPMPNGNMVTVLDNISMDIRKGEIICLLGPSGCGKSTFLRILAGLMHPTSGKVFARGKEMAGLTPGVGMVFQMFALFPWMTVSENIQSVLVPLQLPQEEVQRRVSTVIKMVGLEGFEEAYPREISGGMKQRVGIARGLAVQPELLFMDEPFSAVDALTAESLRTDLVDIWDEAEGQPASIVMVSHDIKEVVYMADRIVVFSANPGRIRTIVQNKLARPRDYRTPDFLAMVDYLHDIITTNELPDIPPAAVTSPSQPVFEPLPPVSSSDVVSFVEYLDSHGGQGDVFVLAHEFGKEFSDLINIVKVAEMLDFIDTPKQRTVLTPLGHRFADMDTEDQKVVWKQQILTLSIFKTIHADVQASRNGTMLDDDVQDRLAQLLPNENPTFTFETFINWARFGNLLAFDDDSDEVSLQ</sequence>
<dbReference type="PROSITE" id="PS50893">
    <property type="entry name" value="ABC_TRANSPORTER_2"/>
    <property type="match status" value="1"/>
</dbReference>
<dbReference type="InterPro" id="IPR027417">
    <property type="entry name" value="P-loop_NTPase"/>
</dbReference>
<evidence type="ECO:0000256" key="2">
    <source>
        <dbReference type="ARBA" id="ARBA00022741"/>
    </source>
</evidence>
<keyword evidence="7" id="KW-1185">Reference proteome</keyword>
<dbReference type="Pfam" id="PF00005">
    <property type="entry name" value="ABC_tran"/>
    <property type="match status" value="1"/>
</dbReference>
<dbReference type="EMBL" id="QXIT01000038">
    <property type="protein sequence ID" value="RIE09925.1"/>
    <property type="molecule type" value="Genomic_DNA"/>
</dbReference>
<dbReference type="PROSITE" id="PS00211">
    <property type="entry name" value="ABC_TRANSPORTER_1"/>
    <property type="match status" value="1"/>
</dbReference>
<dbReference type="InterPro" id="IPR003439">
    <property type="entry name" value="ABC_transporter-like_ATP-bd"/>
</dbReference>
<keyword evidence="2" id="KW-0547">Nucleotide-binding</keyword>
<dbReference type="CDD" id="cd03293">
    <property type="entry name" value="ABC_NrtD_SsuB_transporters"/>
    <property type="match status" value="1"/>
</dbReference>
<feature type="domain" description="ABC transporter" evidence="4">
    <location>
        <begin position="11"/>
        <end position="246"/>
    </location>
</feature>
<dbReference type="InterPro" id="IPR003593">
    <property type="entry name" value="AAA+_ATPase"/>
</dbReference>
<evidence type="ECO:0000256" key="1">
    <source>
        <dbReference type="ARBA" id="ARBA00022448"/>
    </source>
</evidence>
<dbReference type="InterPro" id="IPR018632">
    <property type="entry name" value="AAA-associated_dom_C"/>
</dbReference>
<evidence type="ECO:0000313" key="8">
    <source>
        <dbReference type="Proteomes" id="UP000266489"/>
    </source>
</evidence>
<accession>A0A398DHB0</accession>
<comment type="caution">
    <text evidence="6">The sequence shown here is derived from an EMBL/GenBank/DDBJ whole genome shotgun (WGS) entry which is preliminary data.</text>
</comment>
<reference evidence="7 8" key="1">
    <citation type="submission" date="2018-09" db="EMBL/GenBank/DDBJ databases">
        <title>Discovery and Ecogenomic Context for Candidatus Cryosericales, a Global Caldiserica Order Active in Thawing Permafrost.</title>
        <authorList>
            <person name="Martinez M.A."/>
            <person name="Woodcroft B.J."/>
            <person name="Ignacio Espinoza J.C."/>
            <person name="Zayed A."/>
            <person name="Singleton C.M."/>
            <person name="Boyd J."/>
            <person name="Li Y.-F."/>
            <person name="Purvine S."/>
            <person name="Maughan H."/>
            <person name="Hodgkins S.B."/>
            <person name="Anderson D."/>
            <person name="Sederholm M."/>
            <person name="Temperton B."/>
            <person name="Saleska S.R."/>
            <person name="Tyson G.W."/>
            <person name="Rich V.I."/>
        </authorList>
    </citation>
    <scope>NUCLEOTIDE SEQUENCE [LARGE SCALE GENOMIC DNA]</scope>
    <source>
        <strain evidence="6 8">SMC5</strain>
        <strain evidence="5 7">SMC6</strain>
    </source>
</reference>
<dbReference type="SUPFAM" id="SSF52540">
    <property type="entry name" value="P-loop containing nucleoside triphosphate hydrolases"/>
    <property type="match status" value="1"/>
</dbReference>
<dbReference type="InterPro" id="IPR050166">
    <property type="entry name" value="ABC_transporter_ATP-bind"/>
</dbReference>
<keyword evidence="3 6" id="KW-0067">ATP-binding</keyword>
<gene>
    <name evidence="6" type="ORF">SMC5_01930</name>
    <name evidence="5" type="ORF">SMC6_02040</name>
</gene>
<dbReference type="PANTHER" id="PTHR42788:SF13">
    <property type="entry name" value="ALIPHATIC SULFONATES IMPORT ATP-BINDING PROTEIN SSUB"/>
    <property type="match status" value="1"/>
</dbReference>
<evidence type="ECO:0000313" key="7">
    <source>
        <dbReference type="Proteomes" id="UP000266260"/>
    </source>
</evidence>
<dbReference type="RefSeq" id="WP_119119368.1">
    <property type="nucleotide sequence ID" value="NZ_QXIT01000038.1"/>
</dbReference>
<protein>
    <submittedName>
        <fullName evidence="6">ATP-binding cassette domain-containing protein</fullName>
    </submittedName>
</protein>
<evidence type="ECO:0000313" key="5">
    <source>
        <dbReference type="EMBL" id="RIE09925.1"/>
    </source>
</evidence>
<dbReference type="Gene3D" id="3.40.50.300">
    <property type="entry name" value="P-loop containing nucleotide triphosphate hydrolases"/>
    <property type="match status" value="1"/>
</dbReference>
<dbReference type="Proteomes" id="UP000266489">
    <property type="component" value="Unassembled WGS sequence"/>
</dbReference>
<organism evidence="6 8">
    <name type="scientific">Candidatus Cryosericum odellii</name>
    <dbReference type="NCBI Taxonomy" id="2290917"/>
    <lineage>
        <taxon>Bacteria</taxon>
        <taxon>Pseudomonadati</taxon>
        <taxon>Caldisericota/Cryosericota group</taxon>
        <taxon>Candidatus Cryosericota</taxon>
        <taxon>Candidatus Cryosericia</taxon>
        <taxon>Candidatus Cryosericales</taxon>
        <taxon>Candidatus Cryosericaceae</taxon>
        <taxon>Candidatus Cryosericum</taxon>
    </lineage>
</organism>